<name>A0A2P6PJR5_ROSCH</name>
<keyword evidence="11" id="KW-0809">Transit peptide</keyword>
<evidence type="ECO:0000256" key="3">
    <source>
        <dbReference type="ARBA" id="ARBA00004931"/>
    </source>
</evidence>
<evidence type="ECO:0000256" key="5">
    <source>
        <dbReference type="ARBA" id="ARBA00009320"/>
    </source>
</evidence>
<keyword evidence="9 17" id="KW-0808">Transferase</keyword>
<evidence type="ECO:0000256" key="2">
    <source>
        <dbReference type="ARBA" id="ARBA00004824"/>
    </source>
</evidence>
<dbReference type="GO" id="GO:0005737">
    <property type="term" value="C:cytoplasm"/>
    <property type="evidence" value="ECO:0007669"/>
    <property type="project" value="UniProtKB-ARBA"/>
</dbReference>
<evidence type="ECO:0000256" key="4">
    <source>
        <dbReference type="ARBA" id="ARBA00005072"/>
    </source>
</evidence>
<dbReference type="GO" id="GO:0008652">
    <property type="term" value="P:amino acid biosynthetic process"/>
    <property type="evidence" value="ECO:0007669"/>
    <property type="project" value="UniProtKB-KW"/>
</dbReference>
<comment type="caution">
    <text evidence="17">The sequence shown here is derived from an EMBL/GenBank/DDBJ whole genome shotgun (WGS) entry which is preliminary data.</text>
</comment>
<comment type="catalytic activity">
    <reaction evidence="15">
        <text>L-leucine + 2-oxoglutarate = 4-methyl-2-oxopentanoate + L-glutamate</text>
        <dbReference type="Rhea" id="RHEA:18321"/>
        <dbReference type="ChEBI" id="CHEBI:16810"/>
        <dbReference type="ChEBI" id="CHEBI:17865"/>
        <dbReference type="ChEBI" id="CHEBI:29985"/>
        <dbReference type="ChEBI" id="CHEBI:57427"/>
        <dbReference type="EC" id="2.6.1.42"/>
    </reaction>
</comment>
<dbReference type="CDD" id="cd01557">
    <property type="entry name" value="BCAT_beta_family"/>
    <property type="match status" value="1"/>
</dbReference>
<comment type="pathway">
    <text evidence="2">Amino-acid biosynthesis; L-isoleucine biosynthesis; L-isoleucine from 2-oxobutanoate: step 4/4.</text>
</comment>
<comment type="pathway">
    <text evidence="4">Amino-acid biosynthesis; L-leucine biosynthesis; L-leucine from 3-methyl-2-oxobutanoate: step 4/4.</text>
</comment>
<dbReference type="SUPFAM" id="SSF56752">
    <property type="entry name" value="D-aminoacid aminotransferase-like PLP-dependent enzymes"/>
    <property type="match status" value="1"/>
</dbReference>
<evidence type="ECO:0000256" key="1">
    <source>
        <dbReference type="ARBA" id="ARBA00001933"/>
    </source>
</evidence>
<evidence type="ECO:0000313" key="18">
    <source>
        <dbReference type="Proteomes" id="UP000238479"/>
    </source>
</evidence>
<dbReference type="AlphaFoldDB" id="A0A2P6PJR5"/>
<evidence type="ECO:0000256" key="11">
    <source>
        <dbReference type="ARBA" id="ARBA00022946"/>
    </source>
</evidence>
<evidence type="ECO:0000256" key="12">
    <source>
        <dbReference type="ARBA" id="ARBA00023304"/>
    </source>
</evidence>
<dbReference type="InterPro" id="IPR001544">
    <property type="entry name" value="Aminotrans_IV"/>
</dbReference>
<keyword evidence="10" id="KW-0663">Pyridoxal phosphate</keyword>
<sequence>MRPHPSCLKKGEIYADGINWDDLGFGLIPIDHMYTMKCSDGENFSQGHLSPFGKIELCPSAGILNYGQGLFEGLKATRTEDGRIMLFRPQENALRMIMGAERMCMPSPSVEQFVDAVKQTVFANKRWVPPPGKGSLYIRPLLVGSGSNLCLGPGLEYTFLIFASPVGNYHKGRAALNLYVEHKIHRATPGGTGGVKCVTNYSPVYQTQQQARAKGFSDVLFLDSATGKNIEEIVLANIFILKGNVISTPTLKHGTILPGVTRKSIIDIALDFGYQVAERVIPVEDLLAADEAFCTGTAVVVNPIGAVTYQDKRVEYKTGGALCQKLYETLTGIQTGRLEDKKGWTLEVN</sequence>
<comment type="pathway">
    <text evidence="3">Amino-acid biosynthesis; L-valine biosynthesis; L-valine from pyruvate: step 4/4.</text>
</comment>
<dbReference type="PANTHER" id="PTHR42825:SF28">
    <property type="entry name" value="BRANCHED-CHAIN-AMINO-ACID AMINOTRANSFERASE 7-RELATED"/>
    <property type="match status" value="1"/>
</dbReference>
<comment type="catalytic activity">
    <reaction evidence="14">
        <text>L-isoleucine + 2-oxoglutarate = (S)-3-methyl-2-oxopentanoate + L-glutamate</text>
        <dbReference type="Rhea" id="RHEA:24801"/>
        <dbReference type="ChEBI" id="CHEBI:16810"/>
        <dbReference type="ChEBI" id="CHEBI:29985"/>
        <dbReference type="ChEBI" id="CHEBI:35146"/>
        <dbReference type="ChEBI" id="CHEBI:58045"/>
        <dbReference type="EC" id="2.6.1.42"/>
    </reaction>
</comment>
<dbReference type="FunFam" id="3.20.10.10:FF:000003">
    <property type="entry name" value="Branched-chain-amino-acid aminotransferase"/>
    <property type="match status" value="1"/>
</dbReference>
<dbReference type="NCBIfam" id="NF009897">
    <property type="entry name" value="PRK13357.1"/>
    <property type="match status" value="1"/>
</dbReference>
<dbReference type="InterPro" id="IPR043131">
    <property type="entry name" value="BCAT-like_N"/>
</dbReference>
<dbReference type="EC" id="2.6.1.42" evidence="6"/>
<dbReference type="Gene3D" id="3.20.10.10">
    <property type="entry name" value="D-amino Acid Aminotransferase, subunit A, domain 2"/>
    <property type="match status" value="1"/>
</dbReference>
<dbReference type="NCBIfam" id="TIGR01123">
    <property type="entry name" value="ilvE_II"/>
    <property type="match status" value="1"/>
</dbReference>
<evidence type="ECO:0000313" key="17">
    <source>
        <dbReference type="EMBL" id="PRQ22166.1"/>
    </source>
</evidence>
<protein>
    <recommendedName>
        <fullName evidence="6">branched-chain-amino-acid transaminase</fullName>
        <ecNumber evidence="6">2.6.1.42</ecNumber>
    </recommendedName>
</protein>
<evidence type="ECO:0000256" key="10">
    <source>
        <dbReference type="ARBA" id="ARBA00022898"/>
    </source>
</evidence>
<evidence type="ECO:0000256" key="8">
    <source>
        <dbReference type="ARBA" id="ARBA00022605"/>
    </source>
</evidence>
<evidence type="ECO:0000256" key="14">
    <source>
        <dbReference type="ARBA" id="ARBA00048798"/>
    </source>
</evidence>
<dbReference type="FunFam" id="3.30.470.10:FF:000003">
    <property type="entry name" value="Branched-chain-amino-acid aminotransferase"/>
    <property type="match status" value="1"/>
</dbReference>
<dbReference type="GO" id="GO:0052655">
    <property type="term" value="F:L-valine-2-oxoglutarate transaminase activity"/>
    <property type="evidence" value="ECO:0007669"/>
    <property type="project" value="RHEA"/>
</dbReference>
<organism evidence="17 18">
    <name type="scientific">Rosa chinensis</name>
    <name type="common">China rose</name>
    <dbReference type="NCBI Taxonomy" id="74649"/>
    <lineage>
        <taxon>Eukaryota</taxon>
        <taxon>Viridiplantae</taxon>
        <taxon>Streptophyta</taxon>
        <taxon>Embryophyta</taxon>
        <taxon>Tracheophyta</taxon>
        <taxon>Spermatophyta</taxon>
        <taxon>Magnoliopsida</taxon>
        <taxon>eudicotyledons</taxon>
        <taxon>Gunneridae</taxon>
        <taxon>Pentapetalae</taxon>
        <taxon>rosids</taxon>
        <taxon>fabids</taxon>
        <taxon>Rosales</taxon>
        <taxon>Rosaceae</taxon>
        <taxon>Rosoideae</taxon>
        <taxon>Rosoideae incertae sedis</taxon>
        <taxon>Rosa</taxon>
    </lineage>
</organism>
<dbReference type="InterPro" id="IPR043132">
    <property type="entry name" value="BCAT-like_C"/>
</dbReference>
<evidence type="ECO:0000256" key="13">
    <source>
        <dbReference type="ARBA" id="ARBA00048212"/>
    </source>
</evidence>
<dbReference type="GO" id="GO:0009082">
    <property type="term" value="P:branched-chain amino acid biosynthetic process"/>
    <property type="evidence" value="ECO:0007669"/>
    <property type="project" value="UniProtKB-KW"/>
</dbReference>
<comment type="similarity">
    <text evidence="5">Belongs to the class-IV pyridoxal-phosphate-dependent aminotransferase family.</text>
</comment>
<dbReference type="GO" id="GO:0052654">
    <property type="term" value="F:L-leucine-2-oxoglutarate transaminase activity"/>
    <property type="evidence" value="ECO:0007669"/>
    <property type="project" value="RHEA"/>
</dbReference>
<feature type="modified residue" description="N6-(pyridoxal phosphate)lysine" evidence="16">
    <location>
        <position position="196"/>
    </location>
</feature>
<dbReference type="Pfam" id="PF01063">
    <property type="entry name" value="Aminotran_4"/>
    <property type="match status" value="1"/>
</dbReference>
<comment type="catalytic activity">
    <reaction evidence="13">
        <text>L-valine + 2-oxoglutarate = 3-methyl-2-oxobutanoate + L-glutamate</text>
        <dbReference type="Rhea" id="RHEA:24813"/>
        <dbReference type="ChEBI" id="CHEBI:11851"/>
        <dbReference type="ChEBI" id="CHEBI:16810"/>
        <dbReference type="ChEBI" id="CHEBI:29985"/>
        <dbReference type="ChEBI" id="CHEBI:57762"/>
        <dbReference type="EC" id="2.6.1.42"/>
    </reaction>
</comment>
<evidence type="ECO:0000256" key="6">
    <source>
        <dbReference type="ARBA" id="ARBA00013053"/>
    </source>
</evidence>
<evidence type="ECO:0000256" key="15">
    <source>
        <dbReference type="ARBA" id="ARBA00049229"/>
    </source>
</evidence>
<proteinExistence type="inferred from homology"/>
<keyword evidence="8" id="KW-0028">Amino-acid biosynthesis</keyword>
<keyword evidence="7 17" id="KW-0032">Aminotransferase</keyword>
<comment type="cofactor">
    <cofactor evidence="1">
        <name>pyridoxal 5'-phosphate</name>
        <dbReference type="ChEBI" id="CHEBI:597326"/>
    </cofactor>
</comment>
<accession>A0A2P6PJR5</accession>
<dbReference type="InterPro" id="IPR033939">
    <property type="entry name" value="BCAT_family"/>
</dbReference>
<gene>
    <name evidence="17" type="ORF">RchiOBHm_Chr6g0247281</name>
</gene>
<dbReference type="OMA" id="CHEVKQV"/>
<dbReference type="InterPro" id="IPR036038">
    <property type="entry name" value="Aminotransferase-like"/>
</dbReference>
<evidence type="ECO:0000256" key="9">
    <source>
        <dbReference type="ARBA" id="ARBA00022679"/>
    </source>
</evidence>
<dbReference type="EMBL" id="PDCK01000044">
    <property type="protein sequence ID" value="PRQ22166.1"/>
    <property type="molecule type" value="Genomic_DNA"/>
</dbReference>
<dbReference type="Gramene" id="PRQ22166">
    <property type="protein sequence ID" value="PRQ22166"/>
    <property type="gene ID" value="RchiOBHm_Chr6g0247281"/>
</dbReference>
<dbReference type="GO" id="GO:0052656">
    <property type="term" value="F:L-isoleucine-2-oxoglutarate transaminase activity"/>
    <property type="evidence" value="ECO:0007669"/>
    <property type="project" value="RHEA"/>
</dbReference>
<dbReference type="InterPro" id="IPR005786">
    <property type="entry name" value="B_amino_transII"/>
</dbReference>
<evidence type="ECO:0000256" key="7">
    <source>
        <dbReference type="ARBA" id="ARBA00022576"/>
    </source>
</evidence>
<keyword evidence="12" id="KW-0100">Branched-chain amino acid biosynthesis</keyword>
<keyword evidence="18" id="KW-1185">Reference proteome</keyword>
<evidence type="ECO:0000256" key="16">
    <source>
        <dbReference type="PIRSR" id="PIRSR006468-1"/>
    </source>
</evidence>
<dbReference type="PANTHER" id="PTHR42825">
    <property type="entry name" value="AMINO ACID AMINOTRANSFERASE"/>
    <property type="match status" value="1"/>
</dbReference>
<reference evidence="17 18" key="1">
    <citation type="journal article" date="2018" name="Nat. Genet.">
        <title>The Rosa genome provides new insights in the design of modern roses.</title>
        <authorList>
            <person name="Bendahmane M."/>
        </authorList>
    </citation>
    <scope>NUCLEOTIDE SEQUENCE [LARGE SCALE GENOMIC DNA]</scope>
    <source>
        <strain evidence="18">cv. Old Blush</strain>
    </source>
</reference>
<dbReference type="Proteomes" id="UP000238479">
    <property type="component" value="Chromosome 6"/>
</dbReference>
<dbReference type="PIRSF" id="PIRSF006468">
    <property type="entry name" value="BCAT1"/>
    <property type="match status" value="1"/>
</dbReference>
<dbReference type="STRING" id="74649.A0A2P6PJR5"/>
<dbReference type="Gene3D" id="3.30.470.10">
    <property type="match status" value="1"/>
</dbReference>